<dbReference type="RefSeq" id="WP_328278802.1">
    <property type="nucleotide sequence ID" value="NZ_JARTLD010000035.1"/>
</dbReference>
<feature type="transmembrane region" description="Helical" evidence="6">
    <location>
        <begin position="141"/>
        <end position="163"/>
    </location>
</feature>
<organism evidence="8 9">
    <name type="scientific">Paenibacillus chibensis</name>
    <dbReference type="NCBI Taxonomy" id="59846"/>
    <lineage>
        <taxon>Bacteria</taxon>
        <taxon>Bacillati</taxon>
        <taxon>Bacillota</taxon>
        <taxon>Bacilli</taxon>
        <taxon>Bacillales</taxon>
        <taxon>Paenibacillaceae</taxon>
        <taxon>Paenibacillus</taxon>
    </lineage>
</organism>
<keyword evidence="5 6" id="KW-0472">Membrane</keyword>
<evidence type="ECO:0000256" key="1">
    <source>
        <dbReference type="ARBA" id="ARBA00004651"/>
    </source>
</evidence>
<dbReference type="EMBL" id="JARTLD010000035">
    <property type="protein sequence ID" value="MED5018490.1"/>
    <property type="molecule type" value="Genomic_DNA"/>
</dbReference>
<keyword evidence="3 6" id="KW-0812">Transmembrane</keyword>
<dbReference type="Pfam" id="PF07690">
    <property type="entry name" value="MFS_1"/>
    <property type="match status" value="1"/>
</dbReference>
<dbReference type="PANTHER" id="PTHR10924:SF6">
    <property type="entry name" value="SOLUTE CARRIER FAMILY 49 MEMBER A3"/>
    <property type="match status" value="1"/>
</dbReference>
<evidence type="ECO:0000256" key="2">
    <source>
        <dbReference type="ARBA" id="ARBA00022448"/>
    </source>
</evidence>
<feature type="transmembrane region" description="Helical" evidence="6">
    <location>
        <begin position="344"/>
        <end position="369"/>
    </location>
</feature>
<comment type="subcellular location">
    <subcellularLocation>
        <location evidence="1">Cell membrane</location>
        <topology evidence="1">Multi-pass membrane protein</topology>
    </subcellularLocation>
</comment>
<feature type="transmembrane region" description="Helical" evidence="6">
    <location>
        <begin position="375"/>
        <end position="397"/>
    </location>
</feature>
<feature type="domain" description="Major facilitator superfamily (MFS) profile" evidence="7">
    <location>
        <begin position="13"/>
        <end position="402"/>
    </location>
</feature>
<dbReference type="PANTHER" id="PTHR10924">
    <property type="entry name" value="MAJOR FACILITATOR SUPERFAMILY PROTEIN-RELATED"/>
    <property type="match status" value="1"/>
</dbReference>
<dbReference type="PROSITE" id="PS50850">
    <property type="entry name" value="MFS"/>
    <property type="match status" value="1"/>
</dbReference>
<proteinExistence type="predicted"/>
<name>A0ABU6PUD5_9BACL</name>
<dbReference type="InterPro" id="IPR036259">
    <property type="entry name" value="MFS_trans_sf"/>
</dbReference>
<feature type="transmembrane region" description="Helical" evidence="6">
    <location>
        <begin position="52"/>
        <end position="74"/>
    </location>
</feature>
<dbReference type="Gene3D" id="1.20.1250.20">
    <property type="entry name" value="MFS general substrate transporter like domains"/>
    <property type="match status" value="2"/>
</dbReference>
<feature type="transmembrane region" description="Helical" evidence="6">
    <location>
        <begin position="169"/>
        <end position="191"/>
    </location>
</feature>
<sequence length="416" mass="45373">MNAIAKRHRFTNRYTVLISFTILAGISQMLWLNFAPLITMLETTYHVTESDINWLLIVFPLIYVLLSIHAGIVIDRKGYRFGIGIGGLLMAIFACVRILDYSFMWLLIGQIGIAIGQPYVINGISKLVVDWFGQKQQAMATGVGTVGMFAGMALALAGTPMLVDKAGLQMTMVIFAVITIVSAVFFALVAYPNPLNKLNKLMTSESAGISWRDYIPLLRNRQLLLISIIALLALGFFNGLTSWLEPILKPNGMDAKEAGLIGGMLIIGGIVGSSIIPGISDKLGTMKPFLWISCLISIGLVYLICTMDQYTLLLILGAVLGFIFLPGYALLLSHTERLAGEQHAGEATGLIMLTGNLGGVLVILAMQLVKGDRDSWINSVYLMLGLLVLCVILALNIKEGRSTPLKMNHKRNTHTQ</sequence>
<dbReference type="Proteomes" id="UP001343257">
    <property type="component" value="Unassembled WGS sequence"/>
</dbReference>
<dbReference type="InterPro" id="IPR049680">
    <property type="entry name" value="FLVCR1-2_SLC49-like"/>
</dbReference>
<evidence type="ECO:0000313" key="9">
    <source>
        <dbReference type="Proteomes" id="UP001343257"/>
    </source>
</evidence>
<feature type="transmembrane region" description="Helical" evidence="6">
    <location>
        <begin position="105"/>
        <end position="129"/>
    </location>
</feature>
<protein>
    <submittedName>
        <fullName evidence="8">MFS transporter</fullName>
    </submittedName>
</protein>
<evidence type="ECO:0000256" key="6">
    <source>
        <dbReference type="SAM" id="Phobius"/>
    </source>
</evidence>
<evidence type="ECO:0000313" key="8">
    <source>
        <dbReference type="EMBL" id="MED5018490.1"/>
    </source>
</evidence>
<keyword evidence="9" id="KW-1185">Reference proteome</keyword>
<evidence type="ECO:0000259" key="7">
    <source>
        <dbReference type="PROSITE" id="PS50850"/>
    </source>
</evidence>
<evidence type="ECO:0000256" key="5">
    <source>
        <dbReference type="ARBA" id="ARBA00023136"/>
    </source>
</evidence>
<reference evidence="8 9" key="1">
    <citation type="submission" date="2023-03" db="EMBL/GenBank/DDBJ databases">
        <title>Bacillus Genome Sequencing.</title>
        <authorList>
            <person name="Dunlap C."/>
        </authorList>
    </citation>
    <scope>NUCLEOTIDE SEQUENCE [LARGE SCALE GENOMIC DNA]</scope>
    <source>
        <strain evidence="8 9">NRS-52</strain>
    </source>
</reference>
<feature type="transmembrane region" description="Helical" evidence="6">
    <location>
        <begin position="258"/>
        <end position="276"/>
    </location>
</feature>
<evidence type="ECO:0000256" key="4">
    <source>
        <dbReference type="ARBA" id="ARBA00022989"/>
    </source>
</evidence>
<feature type="transmembrane region" description="Helical" evidence="6">
    <location>
        <begin position="310"/>
        <end position="332"/>
    </location>
</feature>
<gene>
    <name evidence="8" type="ORF">P9847_14370</name>
</gene>
<dbReference type="InterPro" id="IPR011701">
    <property type="entry name" value="MFS"/>
</dbReference>
<feature type="transmembrane region" description="Helical" evidence="6">
    <location>
        <begin position="81"/>
        <end position="99"/>
    </location>
</feature>
<dbReference type="SUPFAM" id="SSF103473">
    <property type="entry name" value="MFS general substrate transporter"/>
    <property type="match status" value="1"/>
</dbReference>
<accession>A0ABU6PUD5</accession>
<keyword evidence="4 6" id="KW-1133">Transmembrane helix</keyword>
<feature type="transmembrane region" description="Helical" evidence="6">
    <location>
        <begin position="223"/>
        <end position="243"/>
    </location>
</feature>
<keyword evidence="2" id="KW-0813">Transport</keyword>
<feature type="transmembrane region" description="Helical" evidence="6">
    <location>
        <begin position="288"/>
        <end position="304"/>
    </location>
</feature>
<feature type="transmembrane region" description="Helical" evidence="6">
    <location>
        <begin position="12"/>
        <end position="32"/>
    </location>
</feature>
<comment type="caution">
    <text evidence="8">The sequence shown here is derived from an EMBL/GenBank/DDBJ whole genome shotgun (WGS) entry which is preliminary data.</text>
</comment>
<evidence type="ECO:0000256" key="3">
    <source>
        <dbReference type="ARBA" id="ARBA00022692"/>
    </source>
</evidence>
<dbReference type="InterPro" id="IPR020846">
    <property type="entry name" value="MFS_dom"/>
</dbReference>